<reference evidence="1 2" key="1">
    <citation type="submission" date="2020-05" db="EMBL/GenBank/DDBJ databases">
        <title>MicrobeNet Type strains.</title>
        <authorList>
            <person name="Nicholson A.C."/>
        </authorList>
    </citation>
    <scope>NUCLEOTIDE SEQUENCE [LARGE SCALE GENOMIC DNA]</scope>
    <source>
        <strain evidence="1 2">JCM 3224</strain>
    </source>
</reference>
<evidence type="ECO:0000313" key="2">
    <source>
        <dbReference type="Proteomes" id="UP000586827"/>
    </source>
</evidence>
<gene>
    <name evidence="1" type="ORF">HLB23_38470</name>
</gene>
<protein>
    <submittedName>
        <fullName evidence="1">Uncharacterized protein</fullName>
    </submittedName>
</protein>
<dbReference type="RefSeq" id="WP_170264398.1">
    <property type="nucleotide sequence ID" value="NZ_JABELX010000025.1"/>
</dbReference>
<keyword evidence="2" id="KW-1185">Reference proteome</keyword>
<proteinExistence type="predicted"/>
<organism evidence="1 2">
    <name type="scientific">Nocardia uniformis</name>
    <dbReference type="NCBI Taxonomy" id="53432"/>
    <lineage>
        <taxon>Bacteria</taxon>
        <taxon>Bacillati</taxon>
        <taxon>Actinomycetota</taxon>
        <taxon>Actinomycetes</taxon>
        <taxon>Mycobacteriales</taxon>
        <taxon>Nocardiaceae</taxon>
        <taxon>Nocardia</taxon>
    </lineage>
</organism>
<evidence type="ECO:0000313" key="1">
    <source>
        <dbReference type="EMBL" id="NNH75672.1"/>
    </source>
</evidence>
<comment type="caution">
    <text evidence="1">The sequence shown here is derived from an EMBL/GenBank/DDBJ whole genome shotgun (WGS) entry which is preliminary data.</text>
</comment>
<sequence>MCEHCGKAGFDSRKTARKYARGRYPGTALHAYRCRHHREDCWHVGHHASEVVSGEVPGHLFYGRDGIGAHRHRCGTRRHPQGRS</sequence>
<dbReference type="EMBL" id="JABELX010000025">
    <property type="protein sequence ID" value="NNH75672.1"/>
    <property type="molecule type" value="Genomic_DNA"/>
</dbReference>
<dbReference type="AlphaFoldDB" id="A0A849CAW2"/>
<accession>A0A849CAW2</accession>
<name>A0A849CAW2_9NOCA</name>
<dbReference type="Proteomes" id="UP000586827">
    <property type="component" value="Unassembled WGS sequence"/>
</dbReference>